<keyword evidence="2" id="KW-1185">Reference proteome</keyword>
<dbReference type="OrthoDB" id="75169at2759"/>
<accession>B0CRT5</accession>
<dbReference type="RefSeq" id="XP_001874089.1">
    <property type="nucleotide sequence ID" value="XM_001874054.1"/>
</dbReference>
<dbReference type="EMBL" id="DS547091">
    <property type="protein sequence ID" value="EDR15881.1"/>
    <property type="molecule type" value="Genomic_DNA"/>
</dbReference>
<dbReference type="GeneID" id="6068970"/>
<dbReference type="Proteomes" id="UP000001194">
    <property type="component" value="Unassembled WGS sequence"/>
</dbReference>
<evidence type="ECO:0000313" key="1">
    <source>
        <dbReference type="EMBL" id="EDR15881.1"/>
    </source>
</evidence>
<name>B0CRT5_LACBS</name>
<dbReference type="Gene3D" id="3.10.310.10">
    <property type="entry name" value="Diaminopimelate Epimerase, Chain A, domain 1"/>
    <property type="match status" value="2"/>
</dbReference>
<reference evidence="1 2" key="1">
    <citation type="journal article" date="2008" name="Nature">
        <title>The genome of Laccaria bicolor provides insights into mycorrhizal symbiosis.</title>
        <authorList>
            <person name="Martin F."/>
            <person name="Aerts A."/>
            <person name="Ahren D."/>
            <person name="Brun A."/>
            <person name="Danchin E.G.J."/>
            <person name="Duchaussoy F."/>
            <person name="Gibon J."/>
            <person name="Kohler A."/>
            <person name="Lindquist E."/>
            <person name="Pereda V."/>
            <person name="Salamov A."/>
            <person name="Shapiro H.J."/>
            <person name="Wuyts J."/>
            <person name="Blaudez D."/>
            <person name="Buee M."/>
            <person name="Brokstein P."/>
            <person name="Canbaeck B."/>
            <person name="Cohen D."/>
            <person name="Courty P.E."/>
            <person name="Coutinho P.M."/>
            <person name="Delaruelle C."/>
            <person name="Detter J.C."/>
            <person name="Deveau A."/>
            <person name="DiFazio S."/>
            <person name="Duplessis S."/>
            <person name="Fraissinet-Tachet L."/>
            <person name="Lucic E."/>
            <person name="Frey-Klett P."/>
            <person name="Fourrey C."/>
            <person name="Feussner I."/>
            <person name="Gay G."/>
            <person name="Grimwood J."/>
            <person name="Hoegger P.J."/>
            <person name="Jain P."/>
            <person name="Kilaru S."/>
            <person name="Labbe J."/>
            <person name="Lin Y.C."/>
            <person name="Legue V."/>
            <person name="Le Tacon F."/>
            <person name="Marmeisse R."/>
            <person name="Melayah D."/>
            <person name="Montanini B."/>
            <person name="Muratet M."/>
            <person name="Nehls U."/>
            <person name="Niculita-Hirzel H."/>
            <person name="Oudot-Le Secq M.P."/>
            <person name="Peter M."/>
            <person name="Quesneville H."/>
            <person name="Rajashekar B."/>
            <person name="Reich M."/>
            <person name="Rouhier N."/>
            <person name="Schmutz J."/>
            <person name="Yin T."/>
            <person name="Chalot M."/>
            <person name="Henrissat B."/>
            <person name="Kuees U."/>
            <person name="Lucas S."/>
            <person name="Van de Peer Y."/>
            <person name="Podila G.K."/>
            <person name="Polle A."/>
            <person name="Pukkila P.J."/>
            <person name="Richardson P.M."/>
            <person name="Rouze P."/>
            <person name="Sanders I.R."/>
            <person name="Stajich J.E."/>
            <person name="Tunlid A."/>
            <person name="Tuskan G."/>
            <person name="Grigoriev I.V."/>
        </authorList>
    </citation>
    <scope>NUCLEOTIDE SEQUENCE [LARGE SCALE GENOMIC DNA]</scope>
    <source>
        <strain evidence="2">S238N-H82 / ATCC MYA-4686</strain>
    </source>
</reference>
<organism evidence="2">
    <name type="scientific">Laccaria bicolor (strain S238N-H82 / ATCC MYA-4686)</name>
    <name type="common">Bicoloured deceiver</name>
    <name type="synonym">Laccaria laccata var. bicolor</name>
    <dbReference type="NCBI Taxonomy" id="486041"/>
    <lineage>
        <taxon>Eukaryota</taxon>
        <taxon>Fungi</taxon>
        <taxon>Dikarya</taxon>
        <taxon>Basidiomycota</taxon>
        <taxon>Agaricomycotina</taxon>
        <taxon>Agaricomycetes</taxon>
        <taxon>Agaricomycetidae</taxon>
        <taxon>Agaricales</taxon>
        <taxon>Agaricineae</taxon>
        <taxon>Hydnangiaceae</taxon>
        <taxon>Laccaria</taxon>
    </lineage>
</organism>
<proteinExistence type="predicted"/>
<protein>
    <submittedName>
        <fullName evidence="1">Predicted protein</fullName>
    </submittedName>
</protein>
<dbReference type="HOGENOM" id="CLU_2306608_0_0_1"/>
<sequence length="100" mass="11081">MASISVLQFHTHMEGVVAAKRVEDGRVEIEFPTGTTAELREKEKSRITPLINKAFGREVVINYLGASGPPYEHALLIELDEEENLKECQVDVEAATLATK</sequence>
<dbReference type="KEGG" id="lbc:LACBIDRAFT_301292"/>
<gene>
    <name evidence="1" type="ORF">LACBIDRAFT_301292</name>
</gene>
<dbReference type="AlphaFoldDB" id="B0CRT5"/>
<evidence type="ECO:0000313" key="2">
    <source>
        <dbReference type="Proteomes" id="UP000001194"/>
    </source>
</evidence>
<dbReference type="InParanoid" id="B0CRT5"/>